<evidence type="ECO:0000256" key="2">
    <source>
        <dbReference type="ARBA" id="ARBA00005194"/>
    </source>
</evidence>
<proteinExistence type="predicted"/>
<evidence type="ECO:0000256" key="6">
    <source>
        <dbReference type="ARBA" id="ARBA00023098"/>
    </source>
</evidence>
<evidence type="ECO:0000313" key="12">
    <source>
        <dbReference type="EMBL" id="MDR6433609.1"/>
    </source>
</evidence>
<keyword evidence="4 9" id="KW-0444">Lipid biosynthesis</keyword>
<dbReference type="Pfam" id="PF00364">
    <property type="entry name" value="Biotin_lipoyl"/>
    <property type="match status" value="1"/>
</dbReference>
<evidence type="ECO:0000256" key="5">
    <source>
        <dbReference type="ARBA" id="ARBA00022832"/>
    </source>
</evidence>
<dbReference type="CDD" id="cd06850">
    <property type="entry name" value="biotinyl_domain"/>
    <property type="match status" value="1"/>
</dbReference>
<evidence type="ECO:0000256" key="10">
    <source>
        <dbReference type="SAM" id="MobiDB-lite"/>
    </source>
</evidence>
<evidence type="ECO:0000256" key="1">
    <source>
        <dbReference type="ARBA" id="ARBA00003761"/>
    </source>
</evidence>
<keyword evidence="13" id="KW-1185">Reference proteome</keyword>
<feature type="domain" description="Lipoyl-binding" evidence="11">
    <location>
        <begin position="48"/>
        <end position="119"/>
    </location>
</feature>
<keyword evidence="5 9" id="KW-0276">Fatty acid metabolism</keyword>
<evidence type="ECO:0000256" key="7">
    <source>
        <dbReference type="ARBA" id="ARBA00023160"/>
    </source>
</evidence>
<dbReference type="PROSITE" id="PS00188">
    <property type="entry name" value="BIOTIN"/>
    <property type="match status" value="1"/>
</dbReference>
<evidence type="ECO:0000256" key="3">
    <source>
        <dbReference type="ARBA" id="ARBA00017562"/>
    </source>
</evidence>
<evidence type="ECO:0000259" key="11">
    <source>
        <dbReference type="Pfam" id="PF00364"/>
    </source>
</evidence>
<protein>
    <recommendedName>
        <fullName evidence="3 9">Biotin carboxyl carrier protein of acetyl-CoA carboxylase</fullName>
    </recommendedName>
</protein>
<evidence type="ECO:0000256" key="9">
    <source>
        <dbReference type="RuleBase" id="RU364072"/>
    </source>
</evidence>
<dbReference type="SUPFAM" id="SSF51230">
    <property type="entry name" value="Single hybrid motif"/>
    <property type="match status" value="1"/>
</dbReference>
<dbReference type="InterPro" id="IPR000089">
    <property type="entry name" value="Biotin_lipoyl"/>
</dbReference>
<keyword evidence="6 9" id="KW-0443">Lipid metabolism</keyword>
<dbReference type="Gene3D" id="2.40.50.100">
    <property type="match status" value="1"/>
</dbReference>
<dbReference type="PANTHER" id="PTHR45266">
    <property type="entry name" value="OXALOACETATE DECARBOXYLASE ALPHA CHAIN"/>
    <property type="match status" value="1"/>
</dbReference>
<accession>A0ABU1MC55</accession>
<gene>
    <name evidence="12" type="ORF">J2782_003355</name>
</gene>
<dbReference type="PRINTS" id="PR01071">
    <property type="entry name" value="ACOABIOTINCC"/>
</dbReference>
<comment type="caution">
    <text evidence="12">The sequence shown here is derived from an EMBL/GenBank/DDBJ whole genome shotgun (WGS) entry which is preliminary data.</text>
</comment>
<dbReference type="Proteomes" id="UP001184614">
    <property type="component" value="Unassembled WGS sequence"/>
</dbReference>
<dbReference type="InterPro" id="IPR050709">
    <property type="entry name" value="Biotin_Carboxyl_Carrier/Decarb"/>
</dbReference>
<feature type="region of interest" description="Disordered" evidence="10">
    <location>
        <begin position="22"/>
        <end position="47"/>
    </location>
</feature>
<organism evidence="12 13">
    <name type="scientific">Brucella pseudogrignonensis</name>
    <dbReference type="NCBI Taxonomy" id="419475"/>
    <lineage>
        <taxon>Bacteria</taxon>
        <taxon>Pseudomonadati</taxon>
        <taxon>Pseudomonadota</taxon>
        <taxon>Alphaproteobacteria</taxon>
        <taxon>Hyphomicrobiales</taxon>
        <taxon>Brucellaceae</taxon>
        <taxon>Brucella/Ochrobactrum group</taxon>
        <taxon>Brucella</taxon>
    </lineage>
</organism>
<comment type="function">
    <text evidence="1 9">This protein is a component of the acetyl coenzyme A carboxylase complex; first, biotin carboxylase catalyzes the carboxylation of the carrier protein and then the transcarboxylase transfers the carboxyl group to form malonyl-CoA.</text>
</comment>
<evidence type="ECO:0000313" key="13">
    <source>
        <dbReference type="Proteomes" id="UP001184614"/>
    </source>
</evidence>
<dbReference type="InterPro" id="IPR011053">
    <property type="entry name" value="Single_hybrid_motif"/>
</dbReference>
<keyword evidence="8 9" id="KW-0092">Biotin</keyword>
<dbReference type="InterPro" id="IPR001882">
    <property type="entry name" value="Biotin_BS"/>
</dbReference>
<reference evidence="12 13" key="1">
    <citation type="submission" date="2023-07" db="EMBL/GenBank/DDBJ databases">
        <title>Sorghum-associated microbial communities from plants grown in Nebraska, USA.</title>
        <authorList>
            <person name="Schachtman D."/>
        </authorList>
    </citation>
    <scope>NUCLEOTIDE SEQUENCE [LARGE SCALE GENOMIC DNA]</scope>
    <source>
        <strain evidence="12 13">DS1730</strain>
    </source>
</reference>
<evidence type="ECO:0000256" key="8">
    <source>
        <dbReference type="ARBA" id="ARBA00023267"/>
    </source>
</evidence>
<comment type="pathway">
    <text evidence="2 9">Lipid metabolism; fatty acid biosynthesis.</text>
</comment>
<dbReference type="EMBL" id="JAVDQT010000006">
    <property type="protein sequence ID" value="MDR6433609.1"/>
    <property type="molecule type" value="Genomic_DNA"/>
</dbReference>
<dbReference type="PANTHER" id="PTHR45266:SF3">
    <property type="entry name" value="OXALOACETATE DECARBOXYLASE ALPHA CHAIN"/>
    <property type="match status" value="1"/>
</dbReference>
<dbReference type="InterPro" id="IPR001249">
    <property type="entry name" value="AcCoA_biotinCC"/>
</dbReference>
<evidence type="ECO:0000256" key="4">
    <source>
        <dbReference type="ARBA" id="ARBA00022516"/>
    </source>
</evidence>
<name>A0ABU1MC55_9HYPH</name>
<sequence>MSSSSVKELVLIDNDGEIRLRRDPKDAPVSIAPPPLSTSTTETHHTSTINAPLPGILYLAPSPDAAPYAIIGSAVKKGDTLALIEAMKTMVPVAATEDGIIAAIFVENEASVDSAQKLFGMAPAAE</sequence>
<keyword evidence="7 9" id="KW-0275">Fatty acid biosynthesis</keyword>